<dbReference type="AlphaFoldDB" id="A0A1F7FAT2"/>
<dbReference type="GO" id="GO:0009306">
    <property type="term" value="P:protein secretion"/>
    <property type="evidence" value="ECO:0007669"/>
    <property type="project" value="InterPro"/>
</dbReference>
<evidence type="ECO:0000256" key="3">
    <source>
        <dbReference type="ARBA" id="ARBA00021718"/>
    </source>
</evidence>
<reference evidence="10 11" key="1">
    <citation type="journal article" date="2016" name="Nat. Commun.">
        <title>Thousands of microbial genomes shed light on interconnected biogeochemical processes in an aquifer system.</title>
        <authorList>
            <person name="Anantharaman K."/>
            <person name="Brown C.T."/>
            <person name="Hug L.A."/>
            <person name="Sharon I."/>
            <person name="Castelle C.J."/>
            <person name="Probst A.J."/>
            <person name="Thomas B.C."/>
            <person name="Singh A."/>
            <person name="Wilkins M.J."/>
            <person name="Karaoz U."/>
            <person name="Brodie E.L."/>
            <person name="Williams K.H."/>
            <person name="Hubbard S.S."/>
            <person name="Banfield J.F."/>
        </authorList>
    </citation>
    <scope>NUCLEOTIDE SEQUENCE [LARGE SCALE GENOMIC DNA]</scope>
</reference>
<name>A0A1F7FAT2_UNCRA</name>
<keyword evidence="4 9" id="KW-1003">Cell membrane</keyword>
<evidence type="ECO:0000256" key="4">
    <source>
        <dbReference type="ARBA" id="ARBA00022475"/>
    </source>
</evidence>
<keyword evidence="6 9" id="KW-1133">Transmembrane helix</keyword>
<accession>A0A1F7FAT2</accession>
<dbReference type="NCBIfam" id="TIGR01402">
    <property type="entry name" value="fliQ"/>
    <property type="match status" value="1"/>
</dbReference>
<dbReference type="PANTHER" id="PTHR34040:SF2">
    <property type="entry name" value="FLAGELLAR BIOSYNTHETIC PROTEIN FLIQ"/>
    <property type="match status" value="1"/>
</dbReference>
<evidence type="ECO:0000313" key="11">
    <source>
        <dbReference type="Proteomes" id="UP000179243"/>
    </source>
</evidence>
<evidence type="ECO:0000256" key="1">
    <source>
        <dbReference type="ARBA" id="ARBA00004651"/>
    </source>
</evidence>
<dbReference type="GO" id="GO:0005886">
    <property type="term" value="C:plasma membrane"/>
    <property type="evidence" value="ECO:0007669"/>
    <property type="project" value="UniProtKB-SubCell"/>
</dbReference>
<dbReference type="Proteomes" id="UP000179243">
    <property type="component" value="Unassembled WGS sequence"/>
</dbReference>
<evidence type="ECO:0000256" key="6">
    <source>
        <dbReference type="ARBA" id="ARBA00022989"/>
    </source>
</evidence>
<dbReference type="PIRSF" id="PIRSF004669">
    <property type="entry name" value="FliQ"/>
    <property type="match status" value="1"/>
</dbReference>
<feature type="transmembrane region" description="Helical" evidence="9">
    <location>
        <begin position="20"/>
        <end position="40"/>
    </location>
</feature>
<dbReference type="Pfam" id="PF01313">
    <property type="entry name" value="Bac_export_3"/>
    <property type="match status" value="1"/>
</dbReference>
<proteinExistence type="inferred from homology"/>
<dbReference type="GO" id="GO:0044780">
    <property type="term" value="P:bacterial-type flagellum assembly"/>
    <property type="evidence" value="ECO:0007669"/>
    <property type="project" value="InterPro"/>
</dbReference>
<evidence type="ECO:0000313" key="10">
    <source>
        <dbReference type="EMBL" id="OGK03743.1"/>
    </source>
</evidence>
<comment type="subcellular location">
    <subcellularLocation>
        <location evidence="1 9">Cell membrane</location>
        <topology evidence="1">Multi-pass membrane protein</topology>
    </subcellularLocation>
    <subcellularLocation>
        <location evidence="9">Bacterial flagellum basal body</location>
    </subcellularLocation>
</comment>
<comment type="similarity">
    <text evidence="2 9">Belongs to the FliQ/MopD/SpaQ family.</text>
</comment>
<dbReference type="PRINTS" id="PR00952">
    <property type="entry name" value="TYPE3IMQPROT"/>
</dbReference>
<dbReference type="EMBL" id="MFYX01000083">
    <property type="protein sequence ID" value="OGK03743.1"/>
    <property type="molecule type" value="Genomic_DNA"/>
</dbReference>
<comment type="caution">
    <text evidence="10">The sequence shown here is derived from an EMBL/GenBank/DDBJ whole genome shotgun (WGS) entry which is preliminary data.</text>
</comment>
<keyword evidence="8 9" id="KW-0975">Bacterial flagellum</keyword>
<evidence type="ECO:0000256" key="8">
    <source>
        <dbReference type="ARBA" id="ARBA00023143"/>
    </source>
</evidence>
<evidence type="ECO:0000256" key="5">
    <source>
        <dbReference type="ARBA" id="ARBA00022692"/>
    </source>
</evidence>
<gene>
    <name evidence="9" type="primary">fliQ</name>
    <name evidence="10" type="ORF">A2519_01995</name>
</gene>
<dbReference type="InterPro" id="IPR002191">
    <property type="entry name" value="Bac_export_3"/>
</dbReference>
<feature type="transmembrane region" description="Helical" evidence="9">
    <location>
        <begin position="47"/>
        <end position="66"/>
    </location>
</feature>
<evidence type="ECO:0000256" key="2">
    <source>
        <dbReference type="ARBA" id="ARBA00006156"/>
    </source>
</evidence>
<comment type="function">
    <text evidence="9">Role in flagellar biosynthesis.</text>
</comment>
<protein>
    <recommendedName>
        <fullName evidence="3 9">Flagellar biosynthetic protein FliQ</fullName>
    </recommendedName>
</protein>
<keyword evidence="7 9" id="KW-0472">Membrane</keyword>
<evidence type="ECO:0000256" key="7">
    <source>
        <dbReference type="ARBA" id="ARBA00023136"/>
    </source>
</evidence>
<evidence type="ECO:0000256" key="9">
    <source>
        <dbReference type="RuleBase" id="RU364090"/>
    </source>
</evidence>
<sequence length="85" mass="9375">MVIDVGRDALLTTLMVSGPMLLAGLVIGLIVGIFQAVTQIHEMTLTFIPKIVAVGLVMLFTLPWMLNKFMDFTYSLIQMIPIVAH</sequence>
<organism evidence="10 11">
    <name type="scientific">Candidatus Raymondbacteria bacterium RIFOXYD12_FULL_49_13</name>
    <dbReference type="NCBI Taxonomy" id="1817890"/>
    <lineage>
        <taxon>Bacteria</taxon>
        <taxon>Raymondiibacteriota</taxon>
    </lineage>
</organism>
<keyword evidence="5 9" id="KW-0812">Transmembrane</keyword>
<dbReference type="PANTHER" id="PTHR34040">
    <property type="entry name" value="FLAGELLAR BIOSYNTHETIC PROTEIN FLIQ"/>
    <property type="match status" value="1"/>
</dbReference>
<dbReference type="GO" id="GO:0009425">
    <property type="term" value="C:bacterial-type flagellum basal body"/>
    <property type="evidence" value="ECO:0007669"/>
    <property type="project" value="UniProtKB-SubCell"/>
</dbReference>
<dbReference type="InterPro" id="IPR006305">
    <property type="entry name" value="FliQ"/>
</dbReference>